<keyword evidence="2" id="KW-0677">Repeat</keyword>
<name>A0ABM1S4I1_LIMPO</name>
<keyword evidence="4" id="KW-1185">Reference proteome</keyword>
<dbReference type="GeneID" id="106457018"/>
<dbReference type="RefSeq" id="XP_022238536.1">
    <property type="nucleotide sequence ID" value="XM_022382828.1"/>
</dbReference>
<dbReference type="SMART" id="SM00369">
    <property type="entry name" value="LRR_TYP"/>
    <property type="match status" value="3"/>
</dbReference>
<keyword evidence="1" id="KW-0433">Leucine-rich repeat</keyword>
<dbReference type="SUPFAM" id="SSF52058">
    <property type="entry name" value="L domain-like"/>
    <property type="match status" value="1"/>
</dbReference>
<feature type="chain" id="PRO_5045787697" evidence="3">
    <location>
        <begin position="29"/>
        <end position="332"/>
    </location>
</feature>
<evidence type="ECO:0000313" key="4">
    <source>
        <dbReference type="Proteomes" id="UP000694941"/>
    </source>
</evidence>
<dbReference type="InterPro" id="IPR032675">
    <property type="entry name" value="LRR_dom_sf"/>
</dbReference>
<evidence type="ECO:0000256" key="1">
    <source>
        <dbReference type="ARBA" id="ARBA00022614"/>
    </source>
</evidence>
<reference evidence="5" key="1">
    <citation type="submission" date="2025-08" db="UniProtKB">
        <authorList>
            <consortium name="RefSeq"/>
        </authorList>
    </citation>
    <scope>IDENTIFICATION</scope>
    <source>
        <tissue evidence="5">Muscle</tissue>
    </source>
</reference>
<proteinExistence type="predicted"/>
<feature type="signal peptide" evidence="3">
    <location>
        <begin position="1"/>
        <end position="28"/>
    </location>
</feature>
<dbReference type="Proteomes" id="UP000694941">
    <property type="component" value="Unplaced"/>
</dbReference>
<organism evidence="4 5">
    <name type="scientific">Limulus polyphemus</name>
    <name type="common">Atlantic horseshoe crab</name>
    <dbReference type="NCBI Taxonomy" id="6850"/>
    <lineage>
        <taxon>Eukaryota</taxon>
        <taxon>Metazoa</taxon>
        <taxon>Ecdysozoa</taxon>
        <taxon>Arthropoda</taxon>
        <taxon>Chelicerata</taxon>
        <taxon>Merostomata</taxon>
        <taxon>Xiphosura</taxon>
        <taxon>Limulidae</taxon>
        <taxon>Limulus</taxon>
    </lineage>
</organism>
<dbReference type="PANTHER" id="PTHR24366">
    <property type="entry name" value="IG(IMMUNOGLOBULIN) AND LRR(LEUCINE RICH REPEAT) DOMAINS"/>
    <property type="match status" value="1"/>
</dbReference>
<evidence type="ECO:0000256" key="3">
    <source>
        <dbReference type="SAM" id="SignalP"/>
    </source>
</evidence>
<sequence length="332" mass="37863">MVNMESFSCALLFFSIVITLQLQKAATSCPPPENILPCRCSTYGPVLTCKGFNRVKEIPFSSFKGRTYNRLILEDGRMSKFPTDVFQGLSIRHIELKNLQITSLTLMEDFQGLAKSLQTLTLEETNVGTIKASNKISHNDEFRYFYTLRMEGSTCLLNESLNYIGISNLKQFICTGNPEGQNSVFISDFLLATFSNLEEVNLGGTKVRNVKRDTFPVTAQKLKIINLRDNNLSELDKLIFTNMPALRELYLQGNMFKSLDRHTFKPVWNQLTHIYLNDNPVKCNCDIGWLIVTKKPTNLIYPTCAFPPQFVGVSLKDVEIDDVCSWWWTVFV</sequence>
<evidence type="ECO:0000256" key="2">
    <source>
        <dbReference type="ARBA" id="ARBA00022737"/>
    </source>
</evidence>
<accession>A0ABM1S4I1</accession>
<keyword evidence="3" id="KW-0732">Signal</keyword>
<dbReference type="Pfam" id="PF13855">
    <property type="entry name" value="LRR_8"/>
    <property type="match status" value="1"/>
</dbReference>
<dbReference type="PANTHER" id="PTHR24366:SF96">
    <property type="entry name" value="LEUCINE RICH REPEAT CONTAINING 53"/>
    <property type="match status" value="1"/>
</dbReference>
<dbReference type="InterPro" id="IPR001611">
    <property type="entry name" value="Leu-rich_rpt"/>
</dbReference>
<dbReference type="Gene3D" id="3.80.10.10">
    <property type="entry name" value="Ribonuclease Inhibitor"/>
    <property type="match status" value="2"/>
</dbReference>
<dbReference type="PROSITE" id="PS51450">
    <property type="entry name" value="LRR"/>
    <property type="match status" value="1"/>
</dbReference>
<protein>
    <submittedName>
        <fullName evidence="5">Vasorin-like</fullName>
    </submittedName>
</protein>
<gene>
    <name evidence="5" type="primary">LOC106457018</name>
</gene>
<evidence type="ECO:0000313" key="5">
    <source>
        <dbReference type="RefSeq" id="XP_022238536.1"/>
    </source>
</evidence>
<dbReference type="InterPro" id="IPR003591">
    <property type="entry name" value="Leu-rich_rpt_typical-subtyp"/>
</dbReference>